<keyword evidence="1" id="KW-0175">Coiled coil</keyword>
<proteinExistence type="predicted"/>
<sequence>MEQQILTNTETIINNFNELLIKTINNEKDKLIEDFKAQIKSDVVQKLNGNTNELFIDKNITFDVIKKTIYNDIIKWNNNGNGESAKSHIINNVIPKIDNDIIFRLDEYIINWKYQILHYNTMGMDKNLFVFVFTNYGSIIIRYTKFYKIYVGKYKLTDEFIYIFNEMINSILSYDKTNNSTPENIYITNTAMYANQANQVYEYNIRGINNLITIIEKLQTDYFAKPLIGYHAQQLIDENNKLKEENEKTKLLYEEMKKEKENIKQMQNKLDNDMKKYNNIKDMEKKWNEIKDYKIKLDMLSDKIKTEKELLEKEKKNFEEEKQQFENSKVEIDIKNSQLDGNFFEFINDEVTQKKSLDGIDDSISDDDSTDDDSIPDDNIQDNDISDEEYSDIIQKYTNNEKLRMLFNNNKQ</sequence>
<evidence type="ECO:0000256" key="1">
    <source>
        <dbReference type="SAM" id="Coils"/>
    </source>
</evidence>
<organism evidence="3">
    <name type="scientific">Klosneuvirus KNV1</name>
    <dbReference type="NCBI Taxonomy" id="1977640"/>
    <lineage>
        <taxon>Viruses</taxon>
        <taxon>Varidnaviria</taxon>
        <taxon>Bamfordvirae</taxon>
        <taxon>Nucleocytoviricota</taxon>
        <taxon>Megaviricetes</taxon>
        <taxon>Imitervirales</taxon>
        <taxon>Mimiviridae</taxon>
        <taxon>Klosneuvirinae</taxon>
        <taxon>Klosneuvirus</taxon>
    </lineage>
</organism>
<evidence type="ECO:0000313" key="3">
    <source>
        <dbReference type="EMBL" id="ARF12664.1"/>
    </source>
</evidence>
<protein>
    <submittedName>
        <fullName evidence="3">Uncharacterized protein</fullName>
    </submittedName>
</protein>
<feature type="compositionally biased region" description="Acidic residues" evidence="2">
    <location>
        <begin position="359"/>
        <end position="390"/>
    </location>
</feature>
<reference evidence="3" key="1">
    <citation type="journal article" date="2017" name="Science">
        <title>Giant viruses with an expanded complement of translation system components.</title>
        <authorList>
            <person name="Schulz F."/>
            <person name="Yutin N."/>
            <person name="Ivanova N.N."/>
            <person name="Ortega D.R."/>
            <person name="Lee T.K."/>
            <person name="Vierheilig J."/>
            <person name="Daims H."/>
            <person name="Horn M."/>
            <person name="Wagner M."/>
            <person name="Jensen G.J."/>
            <person name="Kyrpides N.C."/>
            <person name="Koonin E.V."/>
            <person name="Woyke T."/>
        </authorList>
    </citation>
    <scope>NUCLEOTIDE SEQUENCE</scope>
    <source>
        <strain evidence="3">KNV1</strain>
    </source>
</reference>
<dbReference type="EMBL" id="KY684121">
    <property type="protein sequence ID" value="ARF12664.1"/>
    <property type="molecule type" value="Genomic_DNA"/>
</dbReference>
<evidence type="ECO:0000256" key="2">
    <source>
        <dbReference type="SAM" id="MobiDB-lite"/>
    </source>
</evidence>
<feature type="region of interest" description="Disordered" evidence="2">
    <location>
        <begin position="358"/>
        <end position="390"/>
    </location>
</feature>
<gene>
    <name evidence="3" type="ORF">Klosneuvirus_14_4</name>
</gene>
<accession>A0A1V0SM08</accession>
<name>A0A1V0SM08_9VIRU</name>
<feature type="coiled-coil region" evidence="1">
    <location>
        <begin position="232"/>
        <end position="335"/>
    </location>
</feature>